<reference evidence="3" key="1">
    <citation type="submission" date="2024-07" db="EMBL/GenBank/DDBJ databases">
        <title>Two chromosome-level genome assemblies of Korean endemic species Abeliophyllum distichum and Forsythia ovata (Oleaceae).</title>
        <authorList>
            <person name="Jang H."/>
        </authorList>
    </citation>
    <scope>NUCLEOTIDE SEQUENCE [LARGE SCALE GENOMIC DNA]</scope>
</reference>
<proteinExistence type="predicted"/>
<accession>A0ABD1Q688</accession>
<evidence type="ECO:0000256" key="1">
    <source>
        <dbReference type="SAM" id="MobiDB-lite"/>
    </source>
</evidence>
<protein>
    <submittedName>
        <fullName evidence="2">Uncharacterized protein</fullName>
    </submittedName>
</protein>
<name>A0ABD1Q688_9LAMI</name>
<keyword evidence="3" id="KW-1185">Reference proteome</keyword>
<gene>
    <name evidence="2" type="ORF">Adt_39525</name>
</gene>
<evidence type="ECO:0000313" key="2">
    <source>
        <dbReference type="EMBL" id="KAL2471389.1"/>
    </source>
</evidence>
<evidence type="ECO:0000313" key="3">
    <source>
        <dbReference type="Proteomes" id="UP001604336"/>
    </source>
</evidence>
<dbReference type="Proteomes" id="UP001604336">
    <property type="component" value="Unassembled WGS sequence"/>
</dbReference>
<sequence length="130" mass="14843">MLEEQDCLEDINHVMEDPGVGQTVQQRRDHETYQHQTFADAALHVELEHDQFGAAKYLGCALVAESSSGKALDFRHNKNWNKGGKEKGKETVQGPKKNKSKCNKKEKWFGKKKDKIKLKCYNNQVLGHFA</sequence>
<dbReference type="EMBL" id="JBFOLK010000012">
    <property type="protein sequence ID" value="KAL2471389.1"/>
    <property type="molecule type" value="Genomic_DNA"/>
</dbReference>
<feature type="region of interest" description="Disordered" evidence="1">
    <location>
        <begin position="74"/>
        <end position="104"/>
    </location>
</feature>
<organism evidence="2 3">
    <name type="scientific">Abeliophyllum distichum</name>
    <dbReference type="NCBI Taxonomy" id="126358"/>
    <lineage>
        <taxon>Eukaryota</taxon>
        <taxon>Viridiplantae</taxon>
        <taxon>Streptophyta</taxon>
        <taxon>Embryophyta</taxon>
        <taxon>Tracheophyta</taxon>
        <taxon>Spermatophyta</taxon>
        <taxon>Magnoliopsida</taxon>
        <taxon>eudicotyledons</taxon>
        <taxon>Gunneridae</taxon>
        <taxon>Pentapetalae</taxon>
        <taxon>asterids</taxon>
        <taxon>lamiids</taxon>
        <taxon>Lamiales</taxon>
        <taxon>Oleaceae</taxon>
        <taxon>Forsythieae</taxon>
        <taxon>Abeliophyllum</taxon>
    </lineage>
</organism>
<comment type="caution">
    <text evidence="2">The sequence shown here is derived from an EMBL/GenBank/DDBJ whole genome shotgun (WGS) entry which is preliminary data.</text>
</comment>
<dbReference type="AlphaFoldDB" id="A0ABD1Q688"/>